<dbReference type="Pfam" id="PF01874">
    <property type="entry name" value="CitG"/>
    <property type="match status" value="1"/>
</dbReference>
<dbReference type="Proteomes" id="UP000029661">
    <property type="component" value="Chromosome"/>
</dbReference>
<dbReference type="PANTHER" id="PTHR42280">
    <property type="entry name" value="CITG FAMILY PROTEIN"/>
    <property type="match status" value="1"/>
</dbReference>
<dbReference type="KEGG" id="mfc:BRM9_1416"/>
<name>A0A089ZGJ1_METFO</name>
<dbReference type="OrthoDB" id="85890at2157"/>
<proteinExistence type="predicted"/>
<organism evidence="1 2">
    <name type="scientific">Methanobacterium formicicum</name>
    <dbReference type="NCBI Taxonomy" id="2162"/>
    <lineage>
        <taxon>Archaea</taxon>
        <taxon>Methanobacteriati</taxon>
        <taxon>Methanobacteriota</taxon>
        <taxon>Methanomada group</taxon>
        <taxon>Methanobacteria</taxon>
        <taxon>Methanobacteriales</taxon>
        <taxon>Methanobacteriaceae</taxon>
        <taxon>Methanobacterium</taxon>
    </lineage>
</organism>
<dbReference type="EMBL" id="CP006933">
    <property type="protein sequence ID" value="AIS32230.1"/>
    <property type="molecule type" value="Genomic_DNA"/>
</dbReference>
<keyword evidence="1" id="KW-0808">Transferase</keyword>
<dbReference type="STRING" id="2162.BRM9_1416"/>
<dbReference type="PANTHER" id="PTHR42280:SF1">
    <property type="entry name" value="CITG FAMILY PROTEIN"/>
    <property type="match status" value="1"/>
</dbReference>
<reference evidence="1 2" key="1">
    <citation type="submission" date="2013-12" db="EMBL/GenBank/DDBJ databases">
        <title>The complete genome sequence of Methanobacterium sp. BRM9.</title>
        <authorList>
            <consortium name="Pastoral Greenhouse Gas Research Consortium"/>
            <person name="Kelly W.J."/>
            <person name="Leahy S.C."/>
            <person name="Perry R."/>
            <person name="Li D."/>
            <person name="Altermann E."/>
            <person name="Lambie S.C."/>
            <person name="Attwood G.T."/>
        </authorList>
    </citation>
    <scope>NUCLEOTIDE SEQUENCE [LARGE SCALE GENOMIC DNA]</scope>
    <source>
        <strain evidence="1 2">BRM9</strain>
    </source>
</reference>
<dbReference type="RefSeq" id="WP_048085270.1">
    <property type="nucleotide sequence ID" value="NZ_CALCVY010000180.1"/>
</dbReference>
<protein>
    <submittedName>
        <fullName evidence="1">ATP:dephospho-CoA triphosphoribosyl transferase CitG</fullName>
    </submittedName>
</protein>
<sequence length="314" mass="34850">MESSYVSKCAQIASVLEVSGHPKPGNVHRTQNFPDMVFEDFLLSGIAIGETMTKAAKRGLKYRDTPDKWEKIGLGELILEAVTETDHWVANNTNLGIVMLTTPLSVVAGMSEEDTVNWDTFRDKVDQIIKSTTPEDAVNLYKSINIADAGGMGEQEELDVAAESSLQKLRDDGVNMFDVLEISAPWDKLSYELTHKMPVTFNVGYPIFKEVKSEYQLNQATVQTFLTILSRVPDTLISRKFGDKKAQEVSEQAQHILDQGGILTSEGRAVVEKFDQELIDRGLNPGTTADFTASSIMVSYLDGYHDYKTKLGNK</sequence>
<dbReference type="Gene3D" id="1.10.4200.10">
    <property type="entry name" value="Triphosphoribosyl-dephospho-CoA protein"/>
    <property type="match status" value="1"/>
</dbReference>
<dbReference type="GO" id="GO:0005524">
    <property type="term" value="F:ATP binding"/>
    <property type="evidence" value="ECO:0007669"/>
    <property type="project" value="InterPro"/>
</dbReference>
<accession>A0A089ZGJ1</accession>
<gene>
    <name evidence="1" type="primary">citG</name>
    <name evidence="1" type="ORF">BRM9_1416</name>
</gene>
<evidence type="ECO:0000313" key="1">
    <source>
        <dbReference type="EMBL" id="AIS32230.1"/>
    </source>
</evidence>
<dbReference type="InterPro" id="IPR002736">
    <property type="entry name" value="CitG"/>
</dbReference>
<evidence type="ECO:0000313" key="2">
    <source>
        <dbReference type="Proteomes" id="UP000029661"/>
    </source>
</evidence>
<dbReference type="AlphaFoldDB" id="A0A089ZGJ1"/>
<dbReference type="GeneID" id="24792578"/>
<dbReference type="GO" id="GO:0046917">
    <property type="term" value="F:triphosphoribosyl-dephospho-CoA synthase activity"/>
    <property type="evidence" value="ECO:0007669"/>
    <property type="project" value="InterPro"/>
</dbReference>